<dbReference type="KEGG" id="sri:SELR_18360"/>
<organism evidence="1 2">
    <name type="scientific">Selenomonas ruminantium subsp. lactilytica (strain NBRC 103574 / TAM6421)</name>
    <dbReference type="NCBI Taxonomy" id="927704"/>
    <lineage>
        <taxon>Bacteria</taxon>
        <taxon>Bacillati</taxon>
        <taxon>Bacillota</taxon>
        <taxon>Negativicutes</taxon>
        <taxon>Selenomonadales</taxon>
        <taxon>Selenomonadaceae</taxon>
        <taxon>Selenomonas</taxon>
    </lineage>
</organism>
<dbReference type="PATRIC" id="fig|927704.6.peg.1910"/>
<dbReference type="InterPro" id="IPR021739">
    <property type="entry name" value="SaV-like"/>
</dbReference>
<dbReference type="eggNOG" id="ENOG5030JBV">
    <property type="taxonomic scope" value="Bacteria"/>
</dbReference>
<reference evidence="1 2" key="1">
    <citation type="submission" date="2011-10" db="EMBL/GenBank/DDBJ databases">
        <title>Whole genome sequence of Selenomonas ruminantium subsp. lactilytica TAM6421.</title>
        <authorList>
            <person name="Oguchi A."/>
            <person name="Ankai A."/>
            <person name="Kaneko J."/>
            <person name="Yamada-Narita S."/>
            <person name="Fukui S."/>
            <person name="Takahashi M."/>
            <person name="Onodera T."/>
            <person name="Kojima S."/>
            <person name="Fushimi T."/>
            <person name="Abe N."/>
            <person name="Kamio Y."/>
            <person name="Yamazaki S."/>
            <person name="Fujita N."/>
        </authorList>
    </citation>
    <scope>NUCLEOTIDE SEQUENCE [LARGE SCALE GENOMIC DNA]</scope>
    <source>
        <strain evidence="2">NBRC 103574 / TAM6421</strain>
    </source>
</reference>
<proteinExistence type="predicted"/>
<dbReference type="HOGENOM" id="CLU_2439086_0_0_9"/>
<name>I0GS07_SELRL</name>
<dbReference type="Proteomes" id="UP000007887">
    <property type="component" value="Chromosome"/>
</dbReference>
<protein>
    <submittedName>
        <fullName evidence="1">Putative phage protein</fullName>
    </submittedName>
</protein>
<dbReference type="OrthoDB" id="1684418at2"/>
<evidence type="ECO:0000313" key="2">
    <source>
        <dbReference type="Proteomes" id="UP000007887"/>
    </source>
</evidence>
<dbReference type="AlphaFoldDB" id="I0GS07"/>
<dbReference type="EMBL" id="AP012292">
    <property type="protein sequence ID" value="BAL83544.1"/>
    <property type="molecule type" value="Genomic_DNA"/>
</dbReference>
<dbReference type="Pfam" id="PF11753">
    <property type="entry name" value="DUF3310"/>
    <property type="match status" value="1"/>
</dbReference>
<dbReference type="RefSeq" id="WP_014424975.1">
    <property type="nucleotide sequence ID" value="NC_017068.1"/>
</dbReference>
<evidence type="ECO:0000313" key="1">
    <source>
        <dbReference type="EMBL" id="BAL83544.1"/>
    </source>
</evidence>
<gene>
    <name evidence="1" type="ordered locus">SELR_18360</name>
</gene>
<accession>I0GS07</accession>
<sequence>MQDMKKVAHPSYYTKGGIEVYDVIKAYNLNFERGNACKYVLRAGEKDTNTEAEDCEKGAWYLIAHSARIKGCKRSEILKDMLERELQKEQ</sequence>